<organism evidence="2 3">
    <name type="scientific">Gonapodya prolifera (strain JEL478)</name>
    <name type="common">Monoblepharis prolifera</name>
    <dbReference type="NCBI Taxonomy" id="1344416"/>
    <lineage>
        <taxon>Eukaryota</taxon>
        <taxon>Fungi</taxon>
        <taxon>Fungi incertae sedis</taxon>
        <taxon>Chytridiomycota</taxon>
        <taxon>Chytridiomycota incertae sedis</taxon>
        <taxon>Monoblepharidomycetes</taxon>
        <taxon>Monoblepharidales</taxon>
        <taxon>Gonapodyaceae</taxon>
        <taxon>Gonapodya</taxon>
    </lineage>
</organism>
<dbReference type="OrthoDB" id="5397087at2759"/>
<evidence type="ECO:0000256" key="1">
    <source>
        <dbReference type="SAM" id="MobiDB-lite"/>
    </source>
</evidence>
<feature type="compositionally biased region" description="Basic and acidic residues" evidence="1">
    <location>
        <begin position="14"/>
        <end position="25"/>
    </location>
</feature>
<dbReference type="Proteomes" id="UP000070544">
    <property type="component" value="Unassembled WGS sequence"/>
</dbReference>
<sequence length="101" mass="11703">MASKEHSTHRQHPEHHERSHEENQERSFIAAAHRGDRDHDARLESAHKASDIHKARTGKELDTDSILSEGLIIEKKQKGEKDDDVLHEMALEEGYYLRSKE</sequence>
<dbReference type="AlphaFoldDB" id="A0A139AL76"/>
<keyword evidence="3" id="KW-1185">Reference proteome</keyword>
<evidence type="ECO:0000313" key="3">
    <source>
        <dbReference type="Proteomes" id="UP000070544"/>
    </source>
</evidence>
<gene>
    <name evidence="2" type="ORF">M427DRAFT_30358</name>
</gene>
<proteinExistence type="predicted"/>
<feature type="compositionally biased region" description="Basic and acidic residues" evidence="1">
    <location>
        <begin position="33"/>
        <end position="62"/>
    </location>
</feature>
<reference evidence="2 3" key="1">
    <citation type="journal article" date="2015" name="Genome Biol. Evol.">
        <title>Phylogenomic analyses indicate that early fungi evolved digesting cell walls of algal ancestors of land plants.</title>
        <authorList>
            <person name="Chang Y."/>
            <person name="Wang S."/>
            <person name="Sekimoto S."/>
            <person name="Aerts A.L."/>
            <person name="Choi C."/>
            <person name="Clum A."/>
            <person name="LaButti K.M."/>
            <person name="Lindquist E.A."/>
            <person name="Yee Ngan C."/>
            <person name="Ohm R.A."/>
            <person name="Salamov A.A."/>
            <person name="Grigoriev I.V."/>
            <person name="Spatafora J.W."/>
            <person name="Berbee M.L."/>
        </authorList>
    </citation>
    <scope>NUCLEOTIDE SEQUENCE [LARGE SCALE GENOMIC DNA]</scope>
    <source>
        <strain evidence="2 3">JEL478</strain>
    </source>
</reference>
<evidence type="ECO:0000313" key="2">
    <source>
        <dbReference type="EMBL" id="KXS17547.1"/>
    </source>
</evidence>
<protein>
    <submittedName>
        <fullName evidence="2">Uncharacterized protein</fullName>
    </submittedName>
</protein>
<name>A0A139AL76_GONPJ</name>
<dbReference type="STRING" id="1344416.A0A139AL76"/>
<dbReference type="EMBL" id="KQ965746">
    <property type="protein sequence ID" value="KXS17547.1"/>
    <property type="molecule type" value="Genomic_DNA"/>
</dbReference>
<feature type="region of interest" description="Disordered" evidence="1">
    <location>
        <begin position="1"/>
        <end position="69"/>
    </location>
</feature>
<accession>A0A139AL76</accession>